<accession>A0ABV4I171</accession>
<dbReference type="Proteomes" id="UP001566476">
    <property type="component" value="Unassembled WGS sequence"/>
</dbReference>
<evidence type="ECO:0000313" key="2">
    <source>
        <dbReference type="EMBL" id="MEZ0492255.1"/>
    </source>
</evidence>
<feature type="transmembrane region" description="Helical" evidence="1">
    <location>
        <begin position="64"/>
        <end position="87"/>
    </location>
</feature>
<organism evidence="2 3">
    <name type="scientific">Kineococcus mangrovi</name>
    <dbReference type="NCBI Taxonomy" id="1660183"/>
    <lineage>
        <taxon>Bacteria</taxon>
        <taxon>Bacillati</taxon>
        <taxon>Actinomycetota</taxon>
        <taxon>Actinomycetes</taxon>
        <taxon>Kineosporiales</taxon>
        <taxon>Kineosporiaceae</taxon>
        <taxon>Kineococcus</taxon>
    </lineage>
</organism>
<evidence type="ECO:0000256" key="1">
    <source>
        <dbReference type="SAM" id="Phobius"/>
    </source>
</evidence>
<keyword evidence="1" id="KW-0812">Transmembrane</keyword>
<proteinExistence type="predicted"/>
<feature type="transmembrane region" description="Helical" evidence="1">
    <location>
        <begin position="32"/>
        <end position="52"/>
    </location>
</feature>
<reference evidence="2 3" key="1">
    <citation type="submission" date="2024-07" db="EMBL/GenBank/DDBJ databases">
        <authorList>
            <person name="Thanompreechachai J."/>
            <person name="Duangmal K."/>
        </authorList>
    </citation>
    <scope>NUCLEOTIDE SEQUENCE [LARGE SCALE GENOMIC DNA]</scope>
    <source>
        <strain evidence="2 3">TBRC 1896</strain>
    </source>
</reference>
<gene>
    <name evidence="2" type="ORF">AB2L28_08385</name>
</gene>
<name>A0ABV4I171_9ACTN</name>
<protein>
    <recommendedName>
        <fullName evidence="4">Integral membrane protein</fullName>
    </recommendedName>
</protein>
<dbReference type="EMBL" id="JBGGTQ010000003">
    <property type="protein sequence ID" value="MEZ0492255.1"/>
    <property type="molecule type" value="Genomic_DNA"/>
</dbReference>
<feature type="transmembrane region" description="Helical" evidence="1">
    <location>
        <begin position="5"/>
        <end position="20"/>
    </location>
</feature>
<evidence type="ECO:0008006" key="4">
    <source>
        <dbReference type="Google" id="ProtNLM"/>
    </source>
</evidence>
<sequence>MTSSLVIIAMVAGLGWYFSTKRGNPMRSNVNGAIYCLGATAVLLGFAIYSIVVTASSNGEGGSAGYAVAVLTVPVAAAFAAGGWVFARRAKSARHQRPDDSPDSMGGSDG</sequence>
<dbReference type="RefSeq" id="WP_370718285.1">
    <property type="nucleotide sequence ID" value="NZ_JBGGTQ010000003.1"/>
</dbReference>
<comment type="caution">
    <text evidence="2">The sequence shown here is derived from an EMBL/GenBank/DDBJ whole genome shotgun (WGS) entry which is preliminary data.</text>
</comment>
<keyword evidence="3" id="KW-1185">Reference proteome</keyword>
<evidence type="ECO:0000313" key="3">
    <source>
        <dbReference type="Proteomes" id="UP001566476"/>
    </source>
</evidence>
<keyword evidence="1" id="KW-1133">Transmembrane helix</keyword>
<keyword evidence="1" id="KW-0472">Membrane</keyword>